<accession>A0ABV0MW98</accession>
<dbReference type="EMBL" id="JAHRIO010011609">
    <property type="protein sequence ID" value="MEQ2162342.1"/>
    <property type="molecule type" value="Genomic_DNA"/>
</dbReference>
<dbReference type="Proteomes" id="UP001476798">
    <property type="component" value="Unassembled WGS sequence"/>
</dbReference>
<feature type="compositionally biased region" description="Polar residues" evidence="1">
    <location>
        <begin position="32"/>
        <end position="42"/>
    </location>
</feature>
<protein>
    <submittedName>
        <fullName evidence="2">Uncharacterized protein</fullName>
    </submittedName>
</protein>
<proteinExistence type="predicted"/>
<sequence>MGHASSACPPEALLHYASLDWQAEVTSAPMGGTSSQYKNPDVTTDEREPTLAGTSWGDQLDAAVPLTDPEEDGAALLVFSTFANAESESEVESISLGSDDDEQDCEPYAIPSAAKPLVTGDTSHSGSPNLTATDLHDVCRRAAKKLGIEWLETTTTSRYRGNGFREPNLPADSCCRFFPSASRKQPGPGAILSPPRTPPWEGRRWTGLARRPAVFHICLL</sequence>
<evidence type="ECO:0000313" key="3">
    <source>
        <dbReference type="Proteomes" id="UP001476798"/>
    </source>
</evidence>
<comment type="caution">
    <text evidence="2">The sequence shown here is derived from an EMBL/GenBank/DDBJ whole genome shotgun (WGS) entry which is preliminary data.</text>
</comment>
<name>A0ABV0MW98_9TELE</name>
<gene>
    <name evidence="2" type="ORF">GOODEAATRI_018722</name>
</gene>
<evidence type="ECO:0000256" key="1">
    <source>
        <dbReference type="SAM" id="MobiDB-lite"/>
    </source>
</evidence>
<reference evidence="2 3" key="1">
    <citation type="submission" date="2021-06" db="EMBL/GenBank/DDBJ databases">
        <authorList>
            <person name="Palmer J.M."/>
        </authorList>
    </citation>
    <scope>NUCLEOTIDE SEQUENCE [LARGE SCALE GENOMIC DNA]</scope>
    <source>
        <strain evidence="2 3">GA_2019</strain>
        <tissue evidence="2">Muscle</tissue>
    </source>
</reference>
<keyword evidence="3" id="KW-1185">Reference proteome</keyword>
<organism evidence="2 3">
    <name type="scientific">Goodea atripinnis</name>
    <dbReference type="NCBI Taxonomy" id="208336"/>
    <lineage>
        <taxon>Eukaryota</taxon>
        <taxon>Metazoa</taxon>
        <taxon>Chordata</taxon>
        <taxon>Craniata</taxon>
        <taxon>Vertebrata</taxon>
        <taxon>Euteleostomi</taxon>
        <taxon>Actinopterygii</taxon>
        <taxon>Neopterygii</taxon>
        <taxon>Teleostei</taxon>
        <taxon>Neoteleostei</taxon>
        <taxon>Acanthomorphata</taxon>
        <taxon>Ovalentaria</taxon>
        <taxon>Atherinomorphae</taxon>
        <taxon>Cyprinodontiformes</taxon>
        <taxon>Goodeidae</taxon>
        <taxon>Goodea</taxon>
    </lineage>
</organism>
<feature type="region of interest" description="Disordered" evidence="1">
    <location>
        <begin position="27"/>
        <end position="58"/>
    </location>
</feature>
<evidence type="ECO:0000313" key="2">
    <source>
        <dbReference type="EMBL" id="MEQ2162342.1"/>
    </source>
</evidence>